<dbReference type="AlphaFoldDB" id="A0A9Q1CRA5"/>
<evidence type="ECO:0000313" key="4">
    <source>
        <dbReference type="EMBL" id="KAJ8049164.1"/>
    </source>
</evidence>
<evidence type="ECO:0000313" key="5">
    <source>
        <dbReference type="Proteomes" id="UP001152320"/>
    </source>
</evidence>
<organism evidence="4 5">
    <name type="scientific">Holothuria leucospilota</name>
    <name type="common">Black long sea cucumber</name>
    <name type="synonym">Mertensiothuria leucospilota</name>
    <dbReference type="NCBI Taxonomy" id="206669"/>
    <lineage>
        <taxon>Eukaryota</taxon>
        <taxon>Metazoa</taxon>
        <taxon>Echinodermata</taxon>
        <taxon>Eleutherozoa</taxon>
        <taxon>Echinozoa</taxon>
        <taxon>Holothuroidea</taxon>
        <taxon>Aspidochirotacea</taxon>
        <taxon>Aspidochirotida</taxon>
        <taxon>Holothuriidae</taxon>
        <taxon>Holothuria</taxon>
    </lineage>
</organism>
<dbReference type="InterPro" id="IPR043159">
    <property type="entry name" value="Lectin_gal-bd_sf"/>
</dbReference>
<name>A0A9Q1CRA5_HOLLE</name>
<feature type="compositionally biased region" description="Polar residues" evidence="1">
    <location>
        <begin position="231"/>
        <end position="251"/>
    </location>
</feature>
<feature type="transmembrane region" description="Helical" evidence="2">
    <location>
        <begin position="517"/>
        <end position="538"/>
    </location>
</feature>
<feature type="domain" description="SUEL-type lectin" evidence="3">
    <location>
        <begin position="277"/>
        <end position="373"/>
    </location>
</feature>
<feature type="region of interest" description="Disordered" evidence="1">
    <location>
        <begin position="192"/>
        <end position="216"/>
    </location>
</feature>
<evidence type="ECO:0000256" key="2">
    <source>
        <dbReference type="SAM" id="Phobius"/>
    </source>
</evidence>
<dbReference type="Proteomes" id="UP001152320">
    <property type="component" value="Chromosome 1"/>
</dbReference>
<dbReference type="Gene3D" id="2.60.120.740">
    <property type="match status" value="3"/>
</dbReference>
<accession>A0A9Q1CRA5</accession>
<dbReference type="OrthoDB" id="1100386at2759"/>
<feature type="domain" description="SUEL-type lectin" evidence="3">
    <location>
        <begin position="381"/>
        <end position="477"/>
    </location>
</feature>
<feature type="region of interest" description="Disordered" evidence="1">
    <location>
        <begin position="231"/>
        <end position="269"/>
    </location>
</feature>
<evidence type="ECO:0000259" key="3">
    <source>
        <dbReference type="PROSITE" id="PS50228"/>
    </source>
</evidence>
<keyword evidence="2" id="KW-0812">Transmembrane</keyword>
<comment type="caution">
    <text evidence="4">The sequence shown here is derived from an EMBL/GenBank/DDBJ whole genome shotgun (WGS) entry which is preliminary data.</text>
</comment>
<keyword evidence="2" id="KW-1133">Transmembrane helix</keyword>
<dbReference type="EMBL" id="JAIZAY010000001">
    <property type="protein sequence ID" value="KAJ8049164.1"/>
    <property type="molecule type" value="Genomic_DNA"/>
</dbReference>
<keyword evidence="2" id="KW-0472">Membrane</keyword>
<dbReference type="PROSITE" id="PS50228">
    <property type="entry name" value="SUEL_LECTIN"/>
    <property type="match status" value="3"/>
</dbReference>
<dbReference type="Pfam" id="PF02140">
    <property type="entry name" value="SUEL_Lectin"/>
    <property type="match status" value="3"/>
</dbReference>
<gene>
    <name evidence="4" type="ORF">HOLleu_01781</name>
</gene>
<reference evidence="4" key="1">
    <citation type="submission" date="2021-10" db="EMBL/GenBank/DDBJ databases">
        <title>Tropical sea cucumber genome reveals ecological adaptation and Cuvierian tubules defense mechanism.</title>
        <authorList>
            <person name="Chen T."/>
        </authorList>
    </citation>
    <scope>NUCLEOTIDE SEQUENCE</scope>
    <source>
        <strain evidence="4">Nanhai2018</strain>
        <tissue evidence="4">Muscle</tissue>
    </source>
</reference>
<dbReference type="InterPro" id="IPR000922">
    <property type="entry name" value="Lectin_gal-bd_dom"/>
</dbReference>
<feature type="domain" description="SUEL-type lectin" evidence="3">
    <location>
        <begin position="48"/>
        <end position="142"/>
    </location>
</feature>
<sequence length="624" mass="69105">MFNTFKCKRFESMIVTEYVIFLIILSIVKMPGLISAESSGREHRFGYSCEGQTLQISCNVDATIYVTDALYGYHWDDGEPRITCTIHLNLDIGEPCLATESTNIVSNMCNGQTECDVTASNNVFGDPCGGTSKYLRVNYTCISNLASSLPPGYSSHPTLHQTTPSVDTTYTVADYDTAVVLEEKLPAFTPSLPPESSSFVLHQSTPSSDTTNKVRDHDTTASLEESLSAFTPSLPQDSSSYVMHQTTSASGTAHKVTDNLTPAGSEENSSDDRFVYSCENKLLHISCNTDATIYITNALYGYDWDDGEPRIKCTKSDKLILKEGEQCLAGESKNKVSNMCHGQRECSVMASNAVFGDPCPGTFKYMRVNYTCVPNDRFVYSCEGQVLHISCSTDATIYITDALYGYDWDDGEPRIKCTKSDKLILKGGEQCLAGESKNKVSNMCHGQRECSVMASNAVFGDPCPGTFKYMRVNYTCVQNFMSSLPPGSCMFHQTTPSDHDTTAVIEEKSSDAFPGTLWLIVLVVVILLSATAMIYVFIKTKMTKEQKRKNRTTDHETTNIDSTGEHRMHMAFMNFDTSNRNTAEPVENNDVYQEVYDVATYEQTINEDSHLSGEIVYNVSYEGD</sequence>
<proteinExistence type="predicted"/>
<dbReference type="CDD" id="cd22827">
    <property type="entry name" value="Gal_Rha_Lectin_SUL-I-like"/>
    <property type="match status" value="3"/>
</dbReference>
<evidence type="ECO:0000256" key="1">
    <source>
        <dbReference type="SAM" id="MobiDB-lite"/>
    </source>
</evidence>
<dbReference type="PANTHER" id="PTHR46780">
    <property type="entry name" value="PROTEIN EVA-1"/>
    <property type="match status" value="1"/>
</dbReference>
<keyword evidence="5" id="KW-1185">Reference proteome</keyword>
<feature type="compositionally biased region" description="Polar residues" evidence="1">
    <location>
        <begin position="194"/>
        <end position="211"/>
    </location>
</feature>
<protein>
    <submittedName>
        <fullName evidence="4">L-rhamnose-binding lectin CSL3</fullName>
    </submittedName>
</protein>
<dbReference type="GO" id="GO:0030246">
    <property type="term" value="F:carbohydrate binding"/>
    <property type="evidence" value="ECO:0007669"/>
    <property type="project" value="InterPro"/>
</dbReference>